<feature type="chain" id="PRO_5047201679" evidence="2">
    <location>
        <begin position="34"/>
        <end position="105"/>
    </location>
</feature>
<keyword evidence="2" id="KW-0732">Signal</keyword>
<feature type="compositionally biased region" description="Basic and acidic residues" evidence="1">
    <location>
        <begin position="45"/>
        <end position="55"/>
    </location>
</feature>
<dbReference type="EMBL" id="BAABHC010000014">
    <property type="protein sequence ID" value="GAA4433759.1"/>
    <property type="molecule type" value="Genomic_DNA"/>
</dbReference>
<comment type="caution">
    <text evidence="3">The sequence shown here is derived from an EMBL/GenBank/DDBJ whole genome shotgun (WGS) entry which is preliminary data.</text>
</comment>
<evidence type="ECO:0000313" key="3">
    <source>
        <dbReference type="EMBL" id="GAA4433759.1"/>
    </source>
</evidence>
<feature type="region of interest" description="Disordered" evidence="1">
    <location>
        <begin position="38"/>
        <end position="105"/>
    </location>
</feature>
<dbReference type="Proteomes" id="UP001500552">
    <property type="component" value="Unassembled WGS sequence"/>
</dbReference>
<reference evidence="4" key="1">
    <citation type="journal article" date="2019" name="Int. J. Syst. Evol. Microbiol.">
        <title>The Global Catalogue of Microorganisms (GCM) 10K type strain sequencing project: providing services to taxonomists for standard genome sequencing and annotation.</title>
        <authorList>
            <consortium name="The Broad Institute Genomics Platform"/>
            <consortium name="The Broad Institute Genome Sequencing Center for Infectious Disease"/>
            <person name="Wu L."/>
            <person name="Ma J."/>
        </authorList>
    </citation>
    <scope>NUCLEOTIDE SEQUENCE [LARGE SCALE GENOMIC DNA]</scope>
    <source>
        <strain evidence="4">JCM 17926</strain>
    </source>
</reference>
<keyword evidence="4" id="KW-1185">Reference proteome</keyword>
<sequence>MFNRKELIQMNKNKMRTNLLALGATAIAVFGLAACDTGTQPGEVNVERSDIKDEGEMIGDEPGNTTRYSDTTDLEDKYYEREDAEGSAVHAGDGTGEGVERDEEQ</sequence>
<proteinExistence type="predicted"/>
<gene>
    <name evidence="3" type="ORF">GCM10023188_23730</name>
</gene>
<name>A0ABP8LQ77_9BACT</name>
<protein>
    <submittedName>
        <fullName evidence="3">Uncharacterized protein</fullName>
    </submittedName>
</protein>
<evidence type="ECO:0000256" key="2">
    <source>
        <dbReference type="SAM" id="SignalP"/>
    </source>
</evidence>
<accession>A0ABP8LQ77</accession>
<evidence type="ECO:0000313" key="4">
    <source>
        <dbReference type="Proteomes" id="UP001500552"/>
    </source>
</evidence>
<feature type="signal peptide" evidence="2">
    <location>
        <begin position="1"/>
        <end position="33"/>
    </location>
</feature>
<evidence type="ECO:0000256" key="1">
    <source>
        <dbReference type="SAM" id="MobiDB-lite"/>
    </source>
</evidence>
<dbReference type="PROSITE" id="PS51257">
    <property type="entry name" value="PROKAR_LIPOPROTEIN"/>
    <property type="match status" value="1"/>
</dbReference>
<organism evidence="3 4">
    <name type="scientific">Pontibacter saemangeumensis</name>
    <dbReference type="NCBI Taxonomy" id="1084525"/>
    <lineage>
        <taxon>Bacteria</taxon>
        <taxon>Pseudomonadati</taxon>
        <taxon>Bacteroidota</taxon>
        <taxon>Cytophagia</taxon>
        <taxon>Cytophagales</taxon>
        <taxon>Hymenobacteraceae</taxon>
        <taxon>Pontibacter</taxon>
    </lineage>
</organism>